<proteinExistence type="predicted"/>
<dbReference type="InterPro" id="IPR011990">
    <property type="entry name" value="TPR-like_helical_dom_sf"/>
</dbReference>
<sequence>MMRTRSAVAVAAYGFKLIIYGDAHQHPTRCSDLQLLHSNHALLLTPPCRMLPPSLCFRAAVAAAAQPRPCRTMAEAALTVTLARLLSRDTDAQDGGDECYGIEDRRRCQVEAAQLLQAAAALYAARVARRRGRNSNAQPEVVSPVVWRPGIDPPDDSCGDNGNGYAVASPADATNDAQARAAGQQPAVIAFTCKPSQSASDCTQAIALYLEAAGLYESLGAPAAAATAVARALHAAEALSGTDSLSAAKLCRRLGAAYEAAGDRAAAAAAYARAHRAYAVRLGSGDAGVQRLRAAAEECARAAAALPSGAGDVAAGVGPAIESAKNLMVKWQLRCIRDHAARRRERRPPHTEPRQQQRLRSVRSRASAQRRGLRRAVAREQRGSAPRLRRRRCARAAAAARVQRRRVVAGQQRAGCGRAVAAVTRPRINRNLCSSSSGRCRLAQQTYGTGDMAFSGTAHAPRPLRNARSSLTNKTKQHYDRDSDALFLKATGQVAG</sequence>
<accession>A0A835Z858</accession>
<feature type="region of interest" description="Disordered" evidence="1">
    <location>
        <begin position="454"/>
        <end position="479"/>
    </location>
</feature>
<gene>
    <name evidence="2" type="ORF">JKP88DRAFT_255067</name>
</gene>
<comment type="caution">
    <text evidence="2">The sequence shown here is derived from an EMBL/GenBank/DDBJ whole genome shotgun (WGS) entry which is preliminary data.</text>
</comment>
<evidence type="ECO:0000313" key="3">
    <source>
        <dbReference type="Proteomes" id="UP000664859"/>
    </source>
</evidence>
<feature type="compositionally biased region" description="Low complexity" evidence="1">
    <location>
        <begin position="356"/>
        <end position="370"/>
    </location>
</feature>
<dbReference type="EMBL" id="JAFCMP010000139">
    <property type="protein sequence ID" value="KAG5185179.1"/>
    <property type="molecule type" value="Genomic_DNA"/>
</dbReference>
<dbReference type="AlphaFoldDB" id="A0A835Z858"/>
<feature type="region of interest" description="Disordered" evidence="1">
    <location>
        <begin position="340"/>
        <end position="390"/>
    </location>
</feature>
<evidence type="ECO:0000256" key="1">
    <source>
        <dbReference type="SAM" id="MobiDB-lite"/>
    </source>
</evidence>
<evidence type="ECO:0000313" key="2">
    <source>
        <dbReference type="EMBL" id="KAG5185179.1"/>
    </source>
</evidence>
<protein>
    <submittedName>
        <fullName evidence="2">Uncharacterized protein</fullName>
    </submittedName>
</protein>
<keyword evidence="3" id="KW-1185">Reference proteome</keyword>
<reference evidence="2" key="1">
    <citation type="submission" date="2021-02" db="EMBL/GenBank/DDBJ databases">
        <title>First Annotated Genome of the Yellow-green Alga Tribonema minus.</title>
        <authorList>
            <person name="Mahan K.M."/>
        </authorList>
    </citation>
    <scope>NUCLEOTIDE SEQUENCE</scope>
    <source>
        <strain evidence="2">UTEX B ZZ1240</strain>
    </source>
</reference>
<name>A0A835Z858_9STRA</name>
<organism evidence="2 3">
    <name type="scientific">Tribonema minus</name>
    <dbReference type="NCBI Taxonomy" id="303371"/>
    <lineage>
        <taxon>Eukaryota</taxon>
        <taxon>Sar</taxon>
        <taxon>Stramenopiles</taxon>
        <taxon>Ochrophyta</taxon>
        <taxon>PX clade</taxon>
        <taxon>Xanthophyceae</taxon>
        <taxon>Tribonematales</taxon>
        <taxon>Tribonemataceae</taxon>
        <taxon>Tribonema</taxon>
    </lineage>
</organism>
<dbReference type="Proteomes" id="UP000664859">
    <property type="component" value="Unassembled WGS sequence"/>
</dbReference>
<dbReference type="Gene3D" id="1.25.40.10">
    <property type="entry name" value="Tetratricopeptide repeat domain"/>
    <property type="match status" value="1"/>
</dbReference>